<accession>A0A919PNX3</accession>
<dbReference type="SUPFAM" id="SSF53927">
    <property type="entry name" value="Cytidine deaminase-like"/>
    <property type="match status" value="1"/>
</dbReference>
<gene>
    <name evidence="1" type="ORF">Dsi01nite_036440</name>
</gene>
<dbReference type="SMART" id="SM00798">
    <property type="entry name" value="AICARFT_IMPCHas"/>
    <property type="match status" value="1"/>
</dbReference>
<keyword evidence="2" id="KW-1185">Reference proteome</keyword>
<dbReference type="InterPro" id="IPR016193">
    <property type="entry name" value="Cytidine_deaminase-like"/>
</dbReference>
<evidence type="ECO:0000313" key="1">
    <source>
        <dbReference type="EMBL" id="GIG45603.1"/>
    </source>
</evidence>
<dbReference type="AlphaFoldDB" id="A0A919PNX3"/>
<dbReference type="PANTHER" id="PTHR11692:SF0">
    <property type="entry name" value="BIFUNCTIONAL PURINE BIOSYNTHESIS PROTEIN ATIC"/>
    <property type="match status" value="1"/>
</dbReference>
<sequence length="358" mass="38170">MDLRYGMNPHQTAATAVPIEPERRPLRMVHGQPSYINVLDAAGAWQLVREAAAALGRPVAASFKHVSPAGAATAGPVDAVMAHTYRLDPGRTGALTSAYVRARDADPKSSYGDFVAVSEPVDAELADLLRRVVSDGIVAPGFEPGVVATLAAKKGGRFLVVEADPAYEPPAVETRDVYGLRLTQPRDAAPLTRALLADPRLPAGAVDDLLLGLVVVRYTQSNSVAYVRDGMALGIGAGQQSRVDCTRLAGAKASTWWLRRHPSCQAFEAAAKVQDRVAAQLRRVGAIPDPAGWLRDLDGVAFVSDGALPFPDNVEEAVRHGVRYIAEPGDSIRSTAVLEACERLGVTHVRTGVRLFRH</sequence>
<dbReference type="GO" id="GO:0006189">
    <property type="term" value="P:'de novo' IMP biosynthetic process"/>
    <property type="evidence" value="ECO:0007669"/>
    <property type="project" value="TreeGrafter"/>
</dbReference>
<dbReference type="InterPro" id="IPR024051">
    <property type="entry name" value="AICAR_Tfase_dup_dom_sf"/>
</dbReference>
<dbReference type="GO" id="GO:0003937">
    <property type="term" value="F:IMP cyclohydrolase activity"/>
    <property type="evidence" value="ECO:0007669"/>
    <property type="project" value="InterPro"/>
</dbReference>
<dbReference type="Gene3D" id="3.40.140.20">
    <property type="match status" value="2"/>
</dbReference>
<organism evidence="1 2">
    <name type="scientific">Dactylosporangium siamense</name>
    <dbReference type="NCBI Taxonomy" id="685454"/>
    <lineage>
        <taxon>Bacteria</taxon>
        <taxon>Bacillati</taxon>
        <taxon>Actinomycetota</taxon>
        <taxon>Actinomycetes</taxon>
        <taxon>Micromonosporales</taxon>
        <taxon>Micromonosporaceae</taxon>
        <taxon>Dactylosporangium</taxon>
    </lineage>
</organism>
<dbReference type="Proteomes" id="UP000660611">
    <property type="component" value="Unassembled WGS sequence"/>
</dbReference>
<evidence type="ECO:0000313" key="2">
    <source>
        <dbReference type="Proteomes" id="UP000660611"/>
    </source>
</evidence>
<dbReference type="InterPro" id="IPR002695">
    <property type="entry name" value="PurH-like"/>
</dbReference>
<dbReference type="GO" id="GO:0004643">
    <property type="term" value="F:phosphoribosylaminoimidazolecarboxamide formyltransferase activity"/>
    <property type="evidence" value="ECO:0007669"/>
    <property type="project" value="InterPro"/>
</dbReference>
<reference evidence="1" key="1">
    <citation type="submission" date="2021-01" db="EMBL/GenBank/DDBJ databases">
        <title>Whole genome shotgun sequence of Dactylosporangium siamense NBRC 106093.</title>
        <authorList>
            <person name="Komaki H."/>
            <person name="Tamura T."/>
        </authorList>
    </citation>
    <scope>NUCLEOTIDE SEQUENCE</scope>
    <source>
        <strain evidence="1">NBRC 106093</strain>
    </source>
</reference>
<dbReference type="EMBL" id="BONQ01000054">
    <property type="protein sequence ID" value="GIG45603.1"/>
    <property type="molecule type" value="Genomic_DNA"/>
</dbReference>
<proteinExistence type="predicted"/>
<comment type="caution">
    <text evidence="1">The sequence shown here is derived from an EMBL/GenBank/DDBJ whole genome shotgun (WGS) entry which is preliminary data.</text>
</comment>
<protein>
    <submittedName>
        <fullName evidence="1">5-aminoimidazole-4-carboxamide ribonucleotide transformylase</fullName>
    </submittedName>
</protein>
<dbReference type="PANTHER" id="PTHR11692">
    <property type="entry name" value="BIFUNCTIONAL PURINE BIOSYNTHESIS PROTEIN PURH"/>
    <property type="match status" value="1"/>
</dbReference>
<dbReference type="GO" id="GO:0005829">
    <property type="term" value="C:cytosol"/>
    <property type="evidence" value="ECO:0007669"/>
    <property type="project" value="TreeGrafter"/>
</dbReference>
<dbReference type="Pfam" id="PF01808">
    <property type="entry name" value="AICARFT_IMPCHas"/>
    <property type="match status" value="1"/>
</dbReference>
<name>A0A919PNX3_9ACTN</name>